<dbReference type="Pfam" id="PF00512">
    <property type="entry name" value="HisKA"/>
    <property type="match status" value="1"/>
</dbReference>
<dbReference type="InterPro" id="IPR005467">
    <property type="entry name" value="His_kinase_dom"/>
</dbReference>
<dbReference type="CDD" id="cd16922">
    <property type="entry name" value="HATPase_EvgS-ArcB-TorS-like"/>
    <property type="match status" value="1"/>
</dbReference>
<keyword evidence="4" id="KW-1003">Cell membrane</keyword>
<dbReference type="SUPFAM" id="SSF55874">
    <property type="entry name" value="ATPase domain of HSP90 chaperone/DNA topoisomerase II/histidine kinase"/>
    <property type="match status" value="1"/>
</dbReference>
<evidence type="ECO:0000256" key="1">
    <source>
        <dbReference type="ARBA" id="ARBA00000085"/>
    </source>
</evidence>
<keyword evidence="8" id="KW-0418">Kinase</keyword>
<keyword evidence="10" id="KW-0902">Two-component regulatory system</keyword>
<dbReference type="SUPFAM" id="SSF55785">
    <property type="entry name" value="PYP-like sensor domain (PAS domain)"/>
    <property type="match status" value="1"/>
</dbReference>
<feature type="transmembrane region" description="Helical" evidence="12">
    <location>
        <begin position="487"/>
        <end position="507"/>
    </location>
</feature>
<dbReference type="Gene3D" id="1.10.287.130">
    <property type="match status" value="1"/>
</dbReference>
<dbReference type="InterPro" id="IPR003594">
    <property type="entry name" value="HATPase_dom"/>
</dbReference>
<evidence type="ECO:0000259" key="15">
    <source>
        <dbReference type="PROSITE" id="PS50839"/>
    </source>
</evidence>
<evidence type="ECO:0000256" key="12">
    <source>
        <dbReference type="SAM" id="Phobius"/>
    </source>
</evidence>
<dbReference type="CDD" id="cd00082">
    <property type="entry name" value="HisKA"/>
    <property type="match status" value="1"/>
</dbReference>
<evidence type="ECO:0000313" key="16">
    <source>
        <dbReference type="EMBL" id="MDR7121028.1"/>
    </source>
</evidence>
<name>A0ABU1W034_9GAMM</name>
<feature type="transmembrane region" description="Helical" evidence="12">
    <location>
        <begin position="12"/>
        <end position="33"/>
    </location>
</feature>
<dbReference type="PROSITE" id="PS50839">
    <property type="entry name" value="CHASE"/>
    <property type="match status" value="1"/>
</dbReference>
<evidence type="ECO:0000256" key="2">
    <source>
        <dbReference type="ARBA" id="ARBA00004651"/>
    </source>
</evidence>
<dbReference type="SMART" id="SM01079">
    <property type="entry name" value="CHASE"/>
    <property type="match status" value="1"/>
</dbReference>
<comment type="catalytic activity">
    <reaction evidence="1">
        <text>ATP + protein L-histidine = ADP + protein N-phospho-L-histidine.</text>
        <dbReference type="EC" id="2.7.13.3"/>
    </reaction>
</comment>
<evidence type="ECO:0000313" key="17">
    <source>
        <dbReference type="Proteomes" id="UP001257909"/>
    </source>
</evidence>
<dbReference type="InterPro" id="IPR035965">
    <property type="entry name" value="PAS-like_dom_sf"/>
</dbReference>
<evidence type="ECO:0000256" key="10">
    <source>
        <dbReference type="ARBA" id="ARBA00023012"/>
    </source>
</evidence>
<protein>
    <recommendedName>
        <fullName evidence="3">histidine kinase</fullName>
        <ecNumber evidence="3">2.7.13.3</ecNumber>
    </recommendedName>
</protein>
<dbReference type="InterPro" id="IPR036890">
    <property type="entry name" value="HATPase_C_sf"/>
</dbReference>
<sequence length="885" mass="98611">MIKFSTTGLTLLRILLLAIAYFIFGQLAMLLAIAPGMATSVFPSLGIAIAAALLWGYPMLAGAFLGSLAFKLVQPDWPQDLTWSDKVVYSLSMASITALTVAFALGAVRRFAHFHSALTSEKSILWLFVLAGPFACLISSGLSTLVLEQFGLVTPDHAGLNWFTWWVGDMIGVMIAIPLVFMLFAKPRPLWRTRWLTVGLPLLVCTALVVALFVLARFQHHQSLQQKFFDQSEQISATFQFRVSKVLQQMQMLERLFAVQPEVTEPMFRQFLQDYPWHEAGVLFFDWVELVPHSRRAATEAQLQTGFKEYANPGVKPAAVRSHYSVIRYLASASGDDSLAGLDLAADPVRKEAMDYAMDSGSISITAPVWLVSGNAALVFFIPVYQQGVIPKSLDEKRQQIRGFICGIFETELLVQTSLSQYDTSEFHLHIRDLGTGLPYYSSLPEPAAQASYLTWTRQWSHAGRSLELQLVPSKTLLNINSGQQSWYVLTGGLVLCSLLGIFLLVLTGRSARIEHLITQRTKELSSILDNAIESIVIVDQQGLIERVNKETSLLFGYAMPSLLRQPVSKLLACLPEHKNHQLLQPLTVDQLNLWVGHTVEVTGLSEDGQQIPLEMGLSRVDIADKHLYTLMLHDLRERKKIDRMKSEFISTVSHELRTPLTSINGSLGLLAGGVVGELPPQAQQLVQIAKTNTDRLARLVNDILDIEKLEFGQLKLQPAEVEVLQLLQEAKQQNQAYADKYSVRLDLVVPTDHTAVYLYQDKFRLLQILSNLISNAIKFSPSHSVVKLSYQQHDHYLVIKVKDQGTGIAESFRSKIFQKFAQADSSDSRSNQGSGLGLNISKTLVEMMQGSIDFESELGKGTCFSLTFPCYQPLNRHGKSSVQD</sequence>
<dbReference type="Pfam" id="PF05231">
    <property type="entry name" value="MASE1"/>
    <property type="match status" value="1"/>
</dbReference>
<dbReference type="InterPro" id="IPR004358">
    <property type="entry name" value="Sig_transdc_His_kin-like_C"/>
</dbReference>
<comment type="caution">
    <text evidence="16">The sequence shown here is derived from an EMBL/GenBank/DDBJ whole genome shotgun (WGS) entry which is preliminary data.</text>
</comment>
<dbReference type="InterPro" id="IPR007895">
    <property type="entry name" value="MASE1"/>
</dbReference>
<dbReference type="InterPro" id="IPR036097">
    <property type="entry name" value="HisK_dim/P_sf"/>
</dbReference>
<evidence type="ECO:0000256" key="7">
    <source>
        <dbReference type="ARBA" id="ARBA00022692"/>
    </source>
</evidence>
<feature type="transmembrane region" description="Helical" evidence="12">
    <location>
        <begin position="163"/>
        <end position="184"/>
    </location>
</feature>
<accession>A0ABU1W034</accession>
<evidence type="ECO:0000256" key="11">
    <source>
        <dbReference type="ARBA" id="ARBA00023136"/>
    </source>
</evidence>
<keyword evidence="9 12" id="KW-1133">Transmembrane helix</keyword>
<evidence type="ECO:0000256" key="5">
    <source>
        <dbReference type="ARBA" id="ARBA00022553"/>
    </source>
</evidence>
<keyword evidence="5" id="KW-0597">Phosphoprotein</keyword>
<dbReference type="PROSITE" id="PS50112">
    <property type="entry name" value="PAS"/>
    <property type="match status" value="1"/>
</dbReference>
<dbReference type="InterPro" id="IPR006189">
    <property type="entry name" value="CHASE_dom"/>
</dbReference>
<organism evidence="16 17">
    <name type="scientific">Rheinheimera soli</name>
    <dbReference type="NCBI Taxonomy" id="443616"/>
    <lineage>
        <taxon>Bacteria</taxon>
        <taxon>Pseudomonadati</taxon>
        <taxon>Pseudomonadota</taxon>
        <taxon>Gammaproteobacteria</taxon>
        <taxon>Chromatiales</taxon>
        <taxon>Chromatiaceae</taxon>
        <taxon>Rheinheimera</taxon>
    </lineage>
</organism>
<gene>
    <name evidence="16" type="ORF">J2W69_001969</name>
</gene>
<dbReference type="RefSeq" id="WP_310277426.1">
    <property type="nucleotide sequence ID" value="NZ_JAVDWR010000005.1"/>
</dbReference>
<feature type="domain" description="Histidine kinase" evidence="13">
    <location>
        <begin position="652"/>
        <end position="873"/>
    </location>
</feature>
<evidence type="ECO:0000256" key="4">
    <source>
        <dbReference type="ARBA" id="ARBA00022475"/>
    </source>
</evidence>
<feature type="domain" description="PAS" evidence="14">
    <location>
        <begin position="521"/>
        <end position="564"/>
    </location>
</feature>
<dbReference type="PANTHER" id="PTHR43711">
    <property type="entry name" value="TWO-COMPONENT HISTIDINE KINASE"/>
    <property type="match status" value="1"/>
</dbReference>
<evidence type="ECO:0000259" key="14">
    <source>
        <dbReference type="PROSITE" id="PS50112"/>
    </source>
</evidence>
<dbReference type="CDD" id="cd00130">
    <property type="entry name" value="PAS"/>
    <property type="match status" value="1"/>
</dbReference>
<evidence type="ECO:0000256" key="3">
    <source>
        <dbReference type="ARBA" id="ARBA00012438"/>
    </source>
</evidence>
<dbReference type="InterPro" id="IPR003661">
    <property type="entry name" value="HisK_dim/P_dom"/>
</dbReference>
<evidence type="ECO:0000256" key="8">
    <source>
        <dbReference type="ARBA" id="ARBA00022777"/>
    </source>
</evidence>
<evidence type="ECO:0000256" key="6">
    <source>
        <dbReference type="ARBA" id="ARBA00022679"/>
    </source>
</evidence>
<dbReference type="Pfam" id="PF02518">
    <property type="entry name" value="HATPase_c"/>
    <property type="match status" value="1"/>
</dbReference>
<dbReference type="SMART" id="SM00387">
    <property type="entry name" value="HATPase_c"/>
    <property type="match status" value="1"/>
</dbReference>
<dbReference type="InterPro" id="IPR000014">
    <property type="entry name" value="PAS"/>
</dbReference>
<dbReference type="PANTHER" id="PTHR43711:SF1">
    <property type="entry name" value="HISTIDINE KINASE 1"/>
    <property type="match status" value="1"/>
</dbReference>
<dbReference type="SMART" id="SM00388">
    <property type="entry name" value="HisKA"/>
    <property type="match status" value="1"/>
</dbReference>
<feature type="transmembrane region" description="Helical" evidence="12">
    <location>
        <begin position="45"/>
        <end position="68"/>
    </location>
</feature>
<evidence type="ECO:0000259" key="13">
    <source>
        <dbReference type="PROSITE" id="PS50109"/>
    </source>
</evidence>
<dbReference type="Gene3D" id="3.30.450.350">
    <property type="entry name" value="CHASE domain"/>
    <property type="match status" value="1"/>
</dbReference>
<dbReference type="Pfam" id="PF03924">
    <property type="entry name" value="CHASE"/>
    <property type="match status" value="1"/>
</dbReference>
<feature type="transmembrane region" description="Helical" evidence="12">
    <location>
        <begin position="196"/>
        <end position="216"/>
    </location>
</feature>
<dbReference type="InterPro" id="IPR042240">
    <property type="entry name" value="CHASE_sf"/>
</dbReference>
<dbReference type="SUPFAM" id="SSF47384">
    <property type="entry name" value="Homodimeric domain of signal transducing histidine kinase"/>
    <property type="match status" value="1"/>
</dbReference>
<proteinExistence type="predicted"/>
<comment type="subcellular location">
    <subcellularLocation>
        <location evidence="2">Cell membrane</location>
        <topology evidence="2">Multi-pass membrane protein</topology>
    </subcellularLocation>
</comment>
<feature type="transmembrane region" description="Helical" evidence="12">
    <location>
        <begin position="88"/>
        <end position="112"/>
    </location>
</feature>
<keyword evidence="17" id="KW-1185">Reference proteome</keyword>
<evidence type="ECO:0000256" key="9">
    <source>
        <dbReference type="ARBA" id="ARBA00022989"/>
    </source>
</evidence>
<dbReference type="PROSITE" id="PS50109">
    <property type="entry name" value="HIS_KIN"/>
    <property type="match status" value="1"/>
</dbReference>
<feature type="domain" description="CHASE" evidence="15">
    <location>
        <begin position="259"/>
        <end position="422"/>
    </location>
</feature>
<keyword evidence="11 12" id="KW-0472">Membrane</keyword>
<dbReference type="NCBIfam" id="TIGR00229">
    <property type="entry name" value="sensory_box"/>
    <property type="match status" value="1"/>
</dbReference>
<reference evidence="16 17" key="1">
    <citation type="submission" date="2023-07" db="EMBL/GenBank/DDBJ databases">
        <title>Sorghum-associated microbial communities from plants grown in Nebraska, USA.</title>
        <authorList>
            <person name="Schachtman D."/>
        </authorList>
    </citation>
    <scope>NUCLEOTIDE SEQUENCE [LARGE SCALE GENOMIC DNA]</scope>
    <source>
        <strain evidence="16 17">4138</strain>
    </source>
</reference>
<dbReference type="EC" id="2.7.13.3" evidence="3"/>
<keyword evidence="6" id="KW-0808">Transferase</keyword>
<dbReference type="Gene3D" id="3.30.450.20">
    <property type="entry name" value="PAS domain"/>
    <property type="match status" value="1"/>
</dbReference>
<keyword evidence="7 12" id="KW-0812">Transmembrane</keyword>
<dbReference type="InterPro" id="IPR050736">
    <property type="entry name" value="Sensor_HK_Regulatory"/>
</dbReference>
<dbReference type="PRINTS" id="PR00344">
    <property type="entry name" value="BCTRLSENSOR"/>
</dbReference>
<feature type="transmembrane region" description="Helical" evidence="12">
    <location>
        <begin position="124"/>
        <end position="143"/>
    </location>
</feature>
<dbReference type="Gene3D" id="3.30.565.10">
    <property type="entry name" value="Histidine kinase-like ATPase, C-terminal domain"/>
    <property type="match status" value="1"/>
</dbReference>
<dbReference type="Proteomes" id="UP001257909">
    <property type="component" value="Unassembled WGS sequence"/>
</dbReference>
<dbReference type="EMBL" id="JAVDWR010000005">
    <property type="protein sequence ID" value="MDR7121028.1"/>
    <property type="molecule type" value="Genomic_DNA"/>
</dbReference>